<keyword evidence="2" id="KW-1185">Reference proteome</keyword>
<evidence type="ECO:0000313" key="1">
    <source>
        <dbReference type="EMBL" id="KAG8183191.1"/>
    </source>
</evidence>
<name>A0AAV6UHR9_9ARAC</name>
<comment type="caution">
    <text evidence="1">The sequence shown here is derived from an EMBL/GenBank/DDBJ whole genome shotgun (WGS) entry which is preliminary data.</text>
</comment>
<dbReference type="Proteomes" id="UP000827092">
    <property type="component" value="Unassembled WGS sequence"/>
</dbReference>
<protein>
    <submittedName>
        <fullName evidence="1">Uncharacterized protein</fullName>
    </submittedName>
</protein>
<dbReference type="EMBL" id="JAFNEN010000427">
    <property type="protein sequence ID" value="KAG8183191.1"/>
    <property type="molecule type" value="Genomic_DNA"/>
</dbReference>
<dbReference type="AlphaFoldDB" id="A0AAV6UHR9"/>
<evidence type="ECO:0000313" key="2">
    <source>
        <dbReference type="Proteomes" id="UP000827092"/>
    </source>
</evidence>
<gene>
    <name evidence="1" type="ORF">JTE90_005643</name>
</gene>
<organism evidence="1 2">
    <name type="scientific">Oedothorax gibbosus</name>
    <dbReference type="NCBI Taxonomy" id="931172"/>
    <lineage>
        <taxon>Eukaryota</taxon>
        <taxon>Metazoa</taxon>
        <taxon>Ecdysozoa</taxon>
        <taxon>Arthropoda</taxon>
        <taxon>Chelicerata</taxon>
        <taxon>Arachnida</taxon>
        <taxon>Araneae</taxon>
        <taxon>Araneomorphae</taxon>
        <taxon>Entelegynae</taxon>
        <taxon>Araneoidea</taxon>
        <taxon>Linyphiidae</taxon>
        <taxon>Erigoninae</taxon>
        <taxon>Oedothorax</taxon>
    </lineage>
</organism>
<accession>A0AAV6UHR9</accession>
<proteinExistence type="predicted"/>
<reference evidence="1 2" key="1">
    <citation type="journal article" date="2022" name="Nat. Ecol. Evol.">
        <title>A masculinizing supergene underlies an exaggerated male reproductive morph in a spider.</title>
        <authorList>
            <person name="Hendrickx F."/>
            <person name="De Corte Z."/>
            <person name="Sonet G."/>
            <person name="Van Belleghem S.M."/>
            <person name="Kostlbacher S."/>
            <person name="Vangestel C."/>
        </authorList>
    </citation>
    <scope>NUCLEOTIDE SEQUENCE [LARGE SCALE GENOMIC DNA]</scope>
    <source>
        <strain evidence="1">W744_W776</strain>
    </source>
</reference>
<sequence length="125" mass="14311">MVSTSRIQHRLVQSFHSTIASYSGNVFLDRAIHQEASVITHVTSSTNPRQRLRGNHSDKIGFRGKRQLIERDLEMLCFWQTEEKSNLRRSRKRFSDSEKADLAAESSVSTKSCNFPVMTRTGLLL</sequence>